<gene>
    <name evidence="2" type="ORF">FDP41_012798</name>
</gene>
<feature type="region of interest" description="Disordered" evidence="1">
    <location>
        <begin position="1"/>
        <end position="281"/>
    </location>
</feature>
<protein>
    <submittedName>
        <fullName evidence="2">Uncharacterized protein</fullName>
    </submittedName>
</protein>
<accession>A0A6A5C583</accession>
<evidence type="ECO:0000256" key="1">
    <source>
        <dbReference type="SAM" id="MobiDB-lite"/>
    </source>
</evidence>
<dbReference type="GeneID" id="68120013"/>
<evidence type="ECO:0000313" key="3">
    <source>
        <dbReference type="Proteomes" id="UP000444721"/>
    </source>
</evidence>
<dbReference type="VEuPathDB" id="AmoebaDB:FDP41_012798"/>
<feature type="compositionally biased region" description="Polar residues" evidence="1">
    <location>
        <begin position="108"/>
        <end position="117"/>
    </location>
</feature>
<dbReference type="AlphaFoldDB" id="A0A6A5C583"/>
<sequence length="281" mass="31373">MPGPLRTTNIVFAYPDPPQREKPNPKYAPPTPKLTDPHQHFTNQSHMDTSLESVRPKPSFSSRMSCMGEVIKLEEHRPHTSHGVAGERALHRFSPSNPLVKQQDHIQTRPSSQVSTGNHHKPSQPESSSVVVSSEIAHPTQANPQQEPSEGPVRSVEPQLPQGKKAKSRSLHTSSITMSESVVADGETVFWKRKNRHSRKDDHLNIGLAEYFEKKDENQVQPLLRKKAPPPTPRKETISRVKAVEPPQPKDEPRVSRVKRSAPPAIAEKNRGKAKPKTASK</sequence>
<dbReference type="RefSeq" id="XP_044565723.1">
    <property type="nucleotide sequence ID" value="XM_044703356.1"/>
</dbReference>
<dbReference type="VEuPathDB" id="AmoebaDB:NfTy_080330"/>
<dbReference type="EMBL" id="VFQX01000016">
    <property type="protein sequence ID" value="KAF0981010.1"/>
    <property type="molecule type" value="Genomic_DNA"/>
</dbReference>
<organism evidence="2 3">
    <name type="scientific">Naegleria fowleri</name>
    <name type="common">Brain eating amoeba</name>
    <dbReference type="NCBI Taxonomy" id="5763"/>
    <lineage>
        <taxon>Eukaryota</taxon>
        <taxon>Discoba</taxon>
        <taxon>Heterolobosea</taxon>
        <taxon>Tetramitia</taxon>
        <taxon>Eutetramitia</taxon>
        <taxon>Vahlkampfiidae</taxon>
        <taxon>Naegleria</taxon>
    </lineage>
</organism>
<feature type="compositionally biased region" description="Polar residues" evidence="1">
    <location>
        <begin position="40"/>
        <end position="52"/>
    </location>
</feature>
<dbReference type="Proteomes" id="UP000444721">
    <property type="component" value="Unassembled WGS sequence"/>
</dbReference>
<dbReference type="OMA" id="RNSSHHF"/>
<proteinExistence type="predicted"/>
<comment type="caution">
    <text evidence="2">The sequence shown here is derived from an EMBL/GenBank/DDBJ whole genome shotgun (WGS) entry which is preliminary data.</text>
</comment>
<dbReference type="OrthoDB" id="10425484at2759"/>
<feature type="compositionally biased region" description="Polar residues" evidence="1">
    <location>
        <begin position="1"/>
        <end position="10"/>
    </location>
</feature>
<evidence type="ECO:0000313" key="2">
    <source>
        <dbReference type="EMBL" id="KAF0981010.1"/>
    </source>
</evidence>
<reference evidence="2 3" key="1">
    <citation type="journal article" date="2019" name="Sci. Rep.">
        <title>Nanopore sequencing improves the draft genome of the human pathogenic amoeba Naegleria fowleri.</title>
        <authorList>
            <person name="Liechti N."/>
            <person name="Schurch N."/>
            <person name="Bruggmann R."/>
            <person name="Wittwer M."/>
        </authorList>
    </citation>
    <scope>NUCLEOTIDE SEQUENCE [LARGE SCALE GENOMIC DNA]</scope>
    <source>
        <strain evidence="2 3">ATCC 30894</strain>
    </source>
</reference>
<feature type="compositionally biased region" description="Basic and acidic residues" evidence="1">
    <location>
        <begin position="233"/>
        <end position="255"/>
    </location>
</feature>
<feature type="compositionally biased region" description="Polar residues" evidence="1">
    <location>
        <begin position="171"/>
        <end position="180"/>
    </location>
</feature>
<dbReference type="VEuPathDB" id="AmoebaDB:NF0051440"/>
<keyword evidence="3" id="KW-1185">Reference proteome</keyword>
<feature type="compositionally biased region" description="Basic residues" evidence="1">
    <location>
        <begin position="272"/>
        <end position="281"/>
    </location>
</feature>
<name>A0A6A5C583_NAEFO</name>